<keyword evidence="2" id="KW-1185">Reference proteome</keyword>
<dbReference type="Proteomes" id="UP000726170">
    <property type="component" value="Unassembled WGS sequence"/>
</dbReference>
<gene>
    <name evidence="1" type="ORF">KQI86_01555</name>
</gene>
<evidence type="ECO:0000313" key="1">
    <source>
        <dbReference type="EMBL" id="MBU5482992.1"/>
    </source>
</evidence>
<dbReference type="EMBL" id="JAHLQF010000001">
    <property type="protein sequence ID" value="MBU5482992.1"/>
    <property type="molecule type" value="Genomic_DNA"/>
</dbReference>
<sequence length="63" mass="7378">MALKDINDRKNFINKLEKKFDGIDKESEISILQNVQELGNSLSFNNMITPRPFPFEKNQDNSY</sequence>
<proteinExistence type="predicted"/>
<reference evidence="1 2" key="1">
    <citation type="submission" date="2021-06" db="EMBL/GenBank/DDBJ databases">
        <authorList>
            <person name="Sun Q."/>
            <person name="Li D."/>
        </authorList>
    </citation>
    <scope>NUCLEOTIDE SEQUENCE [LARGE SCALE GENOMIC DNA]</scope>
    <source>
        <strain evidence="1 2">MSJ-11</strain>
    </source>
</reference>
<dbReference type="RefSeq" id="WP_216437400.1">
    <property type="nucleotide sequence ID" value="NZ_JAHLQF010000001.1"/>
</dbReference>
<accession>A0ABS6EDX9</accession>
<comment type="caution">
    <text evidence="1">The sequence shown here is derived from an EMBL/GenBank/DDBJ whole genome shotgun (WGS) entry which is preliminary data.</text>
</comment>
<organism evidence="1 2">
    <name type="scientific">Clostridium mobile</name>
    <dbReference type="NCBI Taxonomy" id="2841512"/>
    <lineage>
        <taxon>Bacteria</taxon>
        <taxon>Bacillati</taxon>
        <taxon>Bacillota</taxon>
        <taxon>Clostridia</taxon>
        <taxon>Eubacteriales</taxon>
        <taxon>Clostridiaceae</taxon>
        <taxon>Clostridium</taxon>
    </lineage>
</organism>
<protein>
    <submittedName>
        <fullName evidence="1">Uncharacterized protein</fullName>
    </submittedName>
</protein>
<evidence type="ECO:0000313" key="2">
    <source>
        <dbReference type="Proteomes" id="UP000726170"/>
    </source>
</evidence>
<name>A0ABS6EDX9_9CLOT</name>